<reference evidence="3" key="1">
    <citation type="submission" date="2016-10" db="EMBL/GenBank/DDBJ databases">
        <authorList>
            <person name="Varghese N."/>
            <person name="Submissions S."/>
        </authorList>
    </citation>
    <scope>NUCLEOTIDE SEQUENCE [LARGE SCALE GENOMIC DNA]</scope>
    <source>
        <strain evidence="3">DSM 3384</strain>
    </source>
</reference>
<dbReference type="Proteomes" id="UP000199608">
    <property type="component" value="Unassembled WGS sequence"/>
</dbReference>
<feature type="transmembrane region" description="Helical" evidence="1">
    <location>
        <begin position="12"/>
        <end position="33"/>
    </location>
</feature>
<dbReference type="AlphaFoldDB" id="A0A1H2KD73"/>
<keyword evidence="1" id="KW-1133">Transmembrane helix</keyword>
<keyword evidence="3" id="KW-1185">Reference proteome</keyword>
<evidence type="ECO:0000256" key="1">
    <source>
        <dbReference type="SAM" id="Phobius"/>
    </source>
</evidence>
<evidence type="ECO:0000313" key="2">
    <source>
        <dbReference type="EMBL" id="SDU66660.1"/>
    </source>
</evidence>
<keyword evidence="1" id="KW-0472">Membrane</keyword>
<keyword evidence="1" id="KW-0812">Transmembrane</keyword>
<evidence type="ECO:0000313" key="3">
    <source>
        <dbReference type="Proteomes" id="UP000199608"/>
    </source>
</evidence>
<accession>A0A1H2KD73</accession>
<name>A0A1H2KD73_9BACT</name>
<dbReference type="EMBL" id="FNLL01000033">
    <property type="protein sequence ID" value="SDU66660.1"/>
    <property type="molecule type" value="Genomic_DNA"/>
</dbReference>
<protein>
    <submittedName>
        <fullName evidence="2">Uncharacterized protein</fullName>
    </submittedName>
</protein>
<organism evidence="2 3">
    <name type="scientific">Desulfobacula phenolica</name>
    <dbReference type="NCBI Taxonomy" id="90732"/>
    <lineage>
        <taxon>Bacteria</taxon>
        <taxon>Pseudomonadati</taxon>
        <taxon>Thermodesulfobacteriota</taxon>
        <taxon>Desulfobacteria</taxon>
        <taxon>Desulfobacterales</taxon>
        <taxon>Desulfobacteraceae</taxon>
        <taxon>Desulfobacula</taxon>
    </lineage>
</organism>
<sequence length="41" mass="4694">MLLLQFLHLTNSFFFLTAGFGGLADMMDIFFAAEPQLYLTF</sequence>
<gene>
    <name evidence="2" type="ORF">SAMN04487931_1335</name>
</gene>
<proteinExistence type="predicted"/>